<dbReference type="PANTHER" id="PTHR12161:SF60">
    <property type="entry name" value="REGULATOR OF VPS4 ACTIVITY IN THE MVB PATHWAY PROTEIN"/>
    <property type="match status" value="1"/>
</dbReference>
<name>A0AAD6WGA5_9ROSI</name>
<evidence type="ECO:0008006" key="5">
    <source>
        <dbReference type="Google" id="ProtNLM"/>
    </source>
</evidence>
<feature type="compositionally biased region" description="Basic and acidic residues" evidence="2">
    <location>
        <begin position="363"/>
        <end position="398"/>
    </location>
</feature>
<organism evidence="3 4">
    <name type="scientific">Populus alba x Populus x berolinensis</name>
    <dbReference type="NCBI Taxonomy" id="444605"/>
    <lineage>
        <taxon>Eukaryota</taxon>
        <taxon>Viridiplantae</taxon>
        <taxon>Streptophyta</taxon>
        <taxon>Embryophyta</taxon>
        <taxon>Tracheophyta</taxon>
        <taxon>Spermatophyta</taxon>
        <taxon>Magnoliopsida</taxon>
        <taxon>eudicotyledons</taxon>
        <taxon>Gunneridae</taxon>
        <taxon>Pentapetalae</taxon>
        <taxon>rosids</taxon>
        <taxon>fabids</taxon>
        <taxon>Malpighiales</taxon>
        <taxon>Salicaceae</taxon>
        <taxon>Saliceae</taxon>
        <taxon>Populus</taxon>
    </lineage>
</organism>
<dbReference type="SMR" id="A0AAD6WGA5"/>
<dbReference type="FunFam" id="1.20.1260.60:FF:000002">
    <property type="entry name" value="Vacuolar protein sorting-associated protein IST1"/>
    <property type="match status" value="1"/>
</dbReference>
<protein>
    <recommendedName>
        <fullName evidence="5">Regulator of Vps4 activity in the MVB pathway protein</fullName>
    </recommendedName>
</protein>
<sequence>MFDVLTKSKFYTKCKTLVKMTKTRLDALKKKKNTVIMYLKNDMADLIRTDLAYNAFCRAEGLLVEQNMLTCYNFIELFCGCISSNLSLINKQKECPEECREAVQSLIYAAARFSEFPELRDLRSAFIGRYGPSLEAFVNKEVITDSSSALFSLSVGSYWFFVLMWLITDVQFVEMLKPKSTTKEIKLQLMHDIAKEFSIEWNAKSLEQKLFNPPSQQDHHRHEPLPSTHNDVHKLKESKDDAFTKKNSLNDDDDYRWEKNNDDASTKRVSHDLGNSVNATREDTLLRRDERIFKFQGRKNVSDDRYKLQSSSEDEVFSVSRRDSTDQDTTLASSSSVGSVSEDEVDSKKPISYRFTPPPYRRTTVEKESKIEEPLKSSDKIAAEEANHADDSTNETKPKPRSVRRRPLKPPPGHTDSGSIERPLKPPPGRERVGSIESDESASINSAAMKQEEPRRGLRIFLTDDDDQRDGEEKEIDGLLMHYSKKDSPYEPSKLNPYTNPPSRQTSDDSGKSTRHRNAISELPLPPGRATSPREPGTQTGAATRHGRAVSAQPEIMTGRVHPNLPDYDELAARIAAFKGR</sequence>
<reference evidence="3 4" key="1">
    <citation type="journal article" date="2023" name="Mol. Ecol. Resour.">
        <title>Chromosome-level genome assembly of a triploid poplar Populus alba 'Berolinensis'.</title>
        <authorList>
            <person name="Chen S."/>
            <person name="Yu Y."/>
            <person name="Wang X."/>
            <person name="Wang S."/>
            <person name="Zhang T."/>
            <person name="Zhou Y."/>
            <person name="He R."/>
            <person name="Meng N."/>
            <person name="Wang Y."/>
            <person name="Liu W."/>
            <person name="Liu Z."/>
            <person name="Liu J."/>
            <person name="Guo Q."/>
            <person name="Huang H."/>
            <person name="Sederoff R.R."/>
            <person name="Wang G."/>
            <person name="Qu G."/>
            <person name="Chen S."/>
        </authorList>
    </citation>
    <scope>NUCLEOTIDE SEQUENCE [LARGE SCALE GENOMIC DNA]</scope>
    <source>
        <strain evidence="3">SC-2020</strain>
    </source>
</reference>
<comment type="similarity">
    <text evidence="1">Belongs to the IST1 family.</text>
</comment>
<dbReference type="Proteomes" id="UP001164929">
    <property type="component" value="Chromosome 1"/>
</dbReference>
<dbReference type="InterPro" id="IPR005061">
    <property type="entry name" value="Ist1"/>
</dbReference>
<proteinExistence type="inferred from homology"/>
<comment type="caution">
    <text evidence="3">The sequence shown here is derived from an EMBL/GenBank/DDBJ whole genome shotgun (WGS) entry which is preliminary data.</text>
</comment>
<feature type="compositionally biased region" description="Basic residues" evidence="2">
    <location>
        <begin position="399"/>
        <end position="408"/>
    </location>
</feature>
<dbReference type="PANTHER" id="PTHR12161">
    <property type="entry name" value="IST1 FAMILY MEMBER"/>
    <property type="match status" value="1"/>
</dbReference>
<feature type="compositionally biased region" description="Basic and acidic residues" evidence="2">
    <location>
        <begin position="217"/>
        <end position="244"/>
    </location>
</feature>
<dbReference type="GO" id="GO:0015031">
    <property type="term" value="P:protein transport"/>
    <property type="evidence" value="ECO:0007669"/>
    <property type="project" value="InterPro"/>
</dbReference>
<dbReference type="EMBL" id="JAQIZT010000001">
    <property type="protein sequence ID" value="KAJ7011783.1"/>
    <property type="molecule type" value="Genomic_DNA"/>
</dbReference>
<feature type="compositionally biased region" description="Polar residues" evidence="2">
    <location>
        <begin position="496"/>
        <end position="505"/>
    </location>
</feature>
<dbReference type="InterPro" id="IPR042277">
    <property type="entry name" value="IST1-like"/>
</dbReference>
<feature type="compositionally biased region" description="Basic and acidic residues" evidence="2">
    <location>
        <begin position="256"/>
        <end position="271"/>
    </location>
</feature>
<evidence type="ECO:0000256" key="2">
    <source>
        <dbReference type="SAM" id="MobiDB-lite"/>
    </source>
</evidence>
<dbReference type="Pfam" id="PF03398">
    <property type="entry name" value="Ist1"/>
    <property type="match status" value="1"/>
</dbReference>
<dbReference type="Gene3D" id="1.20.1260.60">
    <property type="entry name" value="Vacuolar protein sorting-associated protein Ist1"/>
    <property type="match status" value="1"/>
</dbReference>
<evidence type="ECO:0000313" key="3">
    <source>
        <dbReference type="EMBL" id="KAJ7011783.1"/>
    </source>
</evidence>
<feature type="compositionally biased region" description="Basic and acidic residues" evidence="2">
    <location>
        <begin position="422"/>
        <end position="434"/>
    </location>
</feature>
<evidence type="ECO:0000256" key="1">
    <source>
        <dbReference type="ARBA" id="ARBA00005536"/>
    </source>
</evidence>
<feature type="compositionally biased region" description="Acidic residues" evidence="2">
    <location>
        <begin position="463"/>
        <end position="475"/>
    </location>
</feature>
<gene>
    <name evidence="3" type="ORF">NC653_002012</name>
</gene>
<dbReference type="AlphaFoldDB" id="A0AAD6WGA5"/>
<feature type="region of interest" description="Disordered" evidence="2">
    <location>
        <begin position="212"/>
        <end position="275"/>
    </location>
</feature>
<evidence type="ECO:0000313" key="4">
    <source>
        <dbReference type="Proteomes" id="UP001164929"/>
    </source>
</evidence>
<feature type="region of interest" description="Disordered" evidence="2">
    <location>
        <begin position="300"/>
        <end position="565"/>
    </location>
</feature>
<keyword evidence="4" id="KW-1185">Reference proteome</keyword>
<accession>A0AAD6WGA5</accession>